<dbReference type="InterPro" id="IPR006690">
    <property type="entry name" value="OMPA-like_CS"/>
</dbReference>
<evidence type="ECO:0000313" key="8">
    <source>
        <dbReference type="EMBL" id="TVO37840.1"/>
    </source>
</evidence>
<gene>
    <name evidence="8" type="ORF">FOF44_06110</name>
</gene>
<dbReference type="PROSITE" id="PS01068">
    <property type="entry name" value="OMPA_1"/>
    <property type="match status" value="1"/>
</dbReference>
<dbReference type="SUPFAM" id="SSF103088">
    <property type="entry name" value="OmpA-like"/>
    <property type="match status" value="1"/>
</dbReference>
<protein>
    <submittedName>
        <fullName evidence="8">OmpA family protein</fullName>
    </submittedName>
</protein>
<proteinExistence type="predicted"/>
<evidence type="ECO:0000313" key="9">
    <source>
        <dbReference type="Proteomes" id="UP000319828"/>
    </source>
</evidence>
<comment type="caution">
    <text evidence="8">The sequence shown here is derived from an EMBL/GenBank/DDBJ whole genome shotgun (WGS) entry which is preliminary data.</text>
</comment>
<evidence type="ECO:0000256" key="3">
    <source>
        <dbReference type="ARBA" id="ARBA00023237"/>
    </source>
</evidence>
<feature type="chain" id="PRO_5022235897" evidence="6">
    <location>
        <begin position="24"/>
        <end position="178"/>
    </location>
</feature>
<dbReference type="InterPro" id="IPR050330">
    <property type="entry name" value="Bact_OuterMem_StrucFunc"/>
</dbReference>
<dbReference type="GO" id="GO:0009279">
    <property type="term" value="C:cell outer membrane"/>
    <property type="evidence" value="ECO:0007669"/>
    <property type="project" value="UniProtKB-SubCell"/>
</dbReference>
<dbReference type="InterPro" id="IPR036737">
    <property type="entry name" value="OmpA-like_sf"/>
</dbReference>
<comment type="subcellular location">
    <subcellularLocation>
        <location evidence="1">Cell outer membrane</location>
    </subcellularLocation>
</comment>
<keyword evidence="6" id="KW-0732">Signal</keyword>
<dbReference type="PRINTS" id="PR01021">
    <property type="entry name" value="OMPADOMAIN"/>
</dbReference>
<dbReference type="Proteomes" id="UP000319828">
    <property type="component" value="Unassembled WGS sequence"/>
</dbReference>
<reference evidence="8 9" key="1">
    <citation type="submission" date="2019-07" db="EMBL/GenBank/DDBJ databases">
        <title>The draft genome sequence of Vibrio algivorus M1486.</title>
        <authorList>
            <person name="Meng X."/>
        </authorList>
    </citation>
    <scope>NUCLEOTIDE SEQUENCE [LARGE SCALE GENOMIC DNA]</scope>
    <source>
        <strain evidence="8 9">M1486</strain>
    </source>
</reference>
<evidence type="ECO:0000256" key="5">
    <source>
        <dbReference type="SAM" id="MobiDB-lite"/>
    </source>
</evidence>
<dbReference type="Pfam" id="PF00691">
    <property type="entry name" value="OmpA"/>
    <property type="match status" value="1"/>
</dbReference>
<dbReference type="PANTHER" id="PTHR30329">
    <property type="entry name" value="STATOR ELEMENT OF FLAGELLAR MOTOR COMPLEX"/>
    <property type="match status" value="1"/>
</dbReference>
<dbReference type="InterPro" id="IPR006664">
    <property type="entry name" value="OMP_bac"/>
</dbReference>
<feature type="region of interest" description="Disordered" evidence="5">
    <location>
        <begin position="127"/>
        <end position="178"/>
    </location>
</feature>
<feature type="signal peptide" evidence="6">
    <location>
        <begin position="1"/>
        <end position="23"/>
    </location>
</feature>
<dbReference type="AlphaFoldDB" id="A0A557PB07"/>
<organism evidence="8 9">
    <name type="scientific">Vibrio algivorus</name>
    <dbReference type="NCBI Taxonomy" id="1667024"/>
    <lineage>
        <taxon>Bacteria</taxon>
        <taxon>Pseudomonadati</taxon>
        <taxon>Pseudomonadota</taxon>
        <taxon>Gammaproteobacteria</taxon>
        <taxon>Vibrionales</taxon>
        <taxon>Vibrionaceae</taxon>
        <taxon>Vibrio</taxon>
    </lineage>
</organism>
<sequence length="178" mass="18528">MEKSMKKNVLGMACALGLMATLAGCSSSEEVAEPATETTTEAPATVMAPISLSADLLFDFDSATLKTTDSIDEAVSKASDAQLKSITIVGHTDSVGTDEYNQKLSEERAQAVADYLVNKGFDSSLISVSGEGETSPVADNDTAEGRSQNRRADVTVSAEIEQPAPVAEDSMAEEAAAE</sequence>
<dbReference type="Gene3D" id="3.30.1330.60">
    <property type="entry name" value="OmpA-like domain"/>
    <property type="match status" value="1"/>
</dbReference>
<evidence type="ECO:0000256" key="6">
    <source>
        <dbReference type="SAM" id="SignalP"/>
    </source>
</evidence>
<dbReference type="PROSITE" id="PS51257">
    <property type="entry name" value="PROKAR_LIPOPROTEIN"/>
    <property type="match status" value="1"/>
</dbReference>
<dbReference type="InterPro" id="IPR006665">
    <property type="entry name" value="OmpA-like"/>
</dbReference>
<dbReference type="EMBL" id="VMKJ01000008">
    <property type="protein sequence ID" value="TVO37840.1"/>
    <property type="molecule type" value="Genomic_DNA"/>
</dbReference>
<name>A0A557PB07_9VIBR</name>
<dbReference type="PROSITE" id="PS51123">
    <property type="entry name" value="OMPA_2"/>
    <property type="match status" value="1"/>
</dbReference>
<evidence type="ECO:0000259" key="7">
    <source>
        <dbReference type="PROSITE" id="PS51123"/>
    </source>
</evidence>
<dbReference type="OrthoDB" id="9792521at2"/>
<dbReference type="PANTHER" id="PTHR30329:SF21">
    <property type="entry name" value="LIPOPROTEIN YIAD-RELATED"/>
    <property type="match status" value="1"/>
</dbReference>
<evidence type="ECO:0000256" key="2">
    <source>
        <dbReference type="ARBA" id="ARBA00023136"/>
    </source>
</evidence>
<dbReference type="CDD" id="cd07185">
    <property type="entry name" value="OmpA_C-like"/>
    <property type="match status" value="1"/>
</dbReference>
<accession>A0A557PB07</accession>
<keyword evidence="2 4" id="KW-0472">Membrane</keyword>
<evidence type="ECO:0000256" key="4">
    <source>
        <dbReference type="PROSITE-ProRule" id="PRU00473"/>
    </source>
</evidence>
<evidence type="ECO:0000256" key="1">
    <source>
        <dbReference type="ARBA" id="ARBA00004442"/>
    </source>
</evidence>
<keyword evidence="3" id="KW-0998">Cell outer membrane</keyword>
<dbReference type="PRINTS" id="PR01023">
    <property type="entry name" value="NAFLGMOTY"/>
</dbReference>
<feature type="domain" description="OmpA-like" evidence="7">
    <location>
        <begin position="46"/>
        <end position="160"/>
    </location>
</feature>